<dbReference type="Pfam" id="PF16486">
    <property type="entry name" value="ArgoN"/>
    <property type="match status" value="1"/>
</dbReference>
<feature type="compositionally biased region" description="Basic and acidic residues" evidence="1">
    <location>
        <begin position="13"/>
        <end position="22"/>
    </location>
</feature>
<evidence type="ECO:0000259" key="3">
    <source>
        <dbReference type="PROSITE" id="PS50822"/>
    </source>
</evidence>
<dbReference type="InterPro" id="IPR003100">
    <property type="entry name" value="PAZ_dom"/>
</dbReference>
<dbReference type="GO" id="GO:0034587">
    <property type="term" value="P:piRNA processing"/>
    <property type="evidence" value="ECO:0007669"/>
    <property type="project" value="UniProtKB-ARBA"/>
</dbReference>
<feature type="compositionally biased region" description="Polar residues" evidence="1">
    <location>
        <begin position="170"/>
        <end position="182"/>
    </location>
</feature>
<reference evidence="4 5" key="1">
    <citation type="submission" date="2024-05" db="EMBL/GenBank/DDBJ databases">
        <title>The nuclear and mitochondrial genome assemblies of Tetragonisca angustula (Apidae: Meliponini), a tiny yet remarkable pollinator in the Neotropics.</title>
        <authorList>
            <person name="Ferrari R."/>
            <person name="Ricardo P.C."/>
            <person name="Dias F.C."/>
            <person name="Araujo N.S."/>
            <person name="Soares D.O."/>
            <person name="Zhou Q.-S."/>
            <person name="Zhu C.-D."/>
            <person name="Coutinho L."/>
            <person name="Airas M.C."/>
            <person name="Batista T.M."/>
        </authorList>
    </citation>
    <scope>NUCLEOTIDE SEQUENCE [LARGE SCALE GENOMIC DNA]</scope>
    <source>
        <strain evidence="4">ASF017062</strain>
        <tissue evidence="4">Abdomen</tissue>
    </source>
</reference>
<dbReference type="Proteomes" id="UP001432146">
    <property type="component" value="Unassembled WGS sequence"/>
</dbReference>
<dbReference type="EMBL" id="JAWNGG020000152">
    <property type="protein sequence ID" value="KAK9299306.1"/>
    <property type="molecule type" value="Genomic_DNA"/>
</dbReference>
<feature type="compositionally biased region" description="Low complexity" evidence="1">
    <location>
        <begin position="616"/>
        <end position="636"/>
    </location>
</feature>
<evidence type="ECO:0000313" key="4">
    <source>
        <dbReference type="EMBL" id="KAK9299306.1"/>
    </source>
</evidence>
<dbReference type="SMART" id="SM00950">
    <property type="entry name" value="Piwi"/>
    <property type="match status" value="1"/>
</dbReference>
<sequence>MGKGGSKKKSHKPKEAPKEKSSKVKSSKVKSSKEKSSKQQKQKDISQEPSTSQQYQPCSSKQQQQLSVDIEQQQSLHSTQQQQALQGTRQEQSSSGTQQQKTKHGTQQQQILEGTQQAWPSHGTQKQKSARSTQQQRSPHDTQQKQVSQGTPQVLDVTQQQQPPQSSQQAYSSRDTQRPQATVVSIFYAPVYDIRQQQSQHDTQKQQVSQGTPQERSSSGTQQQQATRDTQQQVSQGTQQAWPLLGSQKQQSARSIQQQQTTRGTQQQQVLQGTQHAWPSLGSQKQQSARSTQQQQTTRGTQQQQVSQVTQQAWPSRGTQQQQITLGTQQQQVSRATQQAWPSRGTQQQQVSQATQQAWPSRGTEQQQTTHGTEQQQTTHGTEQQQTTHGTEQQQVSQDTPQAWPSRGTQQQQITLGTQQQQVSRATQQAWPSRGTQQQQVSRGTQQQQTTHGTEQQQVSQATQQAWPSLGTQQQQTTHGTEQQQVSQATQQAWPSRGTQQQQTTHGTEQQQITHGTEQQQVSQATQQAWPSLGTQQQQTTHGTEQLQVSQATQQAWPSRGTQQQQTTHGTEQQQVSQATQQAWPSLGTQQQQTTHGTEQQQVSQATQQAWPSRGTQQQQTTHGTEQQQVSQATQQAWPSLGTQQQQTTHGTEQQQVSQATQQAWPSRGTQQQQSPHGTQQALSLIRTKEKSAPGIKKQGVQRYDDAKILVPITPWPRGIRRPWPATFISPDKFISKDCADIKTVQDCSKFIPLKTNRSGGQVGRKIIVETNLLKLNFPEKFQAWIVHYDVDIVPDKPKCFLRNVFEEFRKIACPKRYPAFDGRKNAYSADDLPFGDESRVEEIDVRDKEQGKNRTFKICLKKVSVLDLSWLKRQSIIENFDNEAKQKCIQALDVILRHGPAYKYTTVGRSLFQPPEGRVVSLSNGLDLWIGIFQSVVIGSKPYLNVDVAHKGFPTEQPVINLMKEFCKHPRSDVLPAEITAEDVTRNEDKIAKYLKGLKVQYELPGQPTTKRTYHVNGLVPSPRNNRFNLSDGTSCTVEQYFLKTKKYKIKYYDLPCLWVGSRSTSIHVPPELCTVVAGQVLRKKMNDVQTSKMIREAATDTKKRKQKILEGFANMNLNHQPTLVDEFHFSVQGEFEKVPARVLQAPTLEYHEKNINVQKGTWRADKFLNPCTLPDNSWTILNLDGYVRDPDLYNLQSKLQQCGKSLNMNINKPQTPFKTLRLQRDSRNIQEYFKEKKQQNIKLVIVILPFVEYAYSVVKQISEIHIVGGIVTQCIKQQTLKRLSDSTIGNILLKINSKLNGINHKLALSHRPPCLDIPCMIVGADVTHPSPDATNIPSIAAVAASHDPNAFQYNVEIRLQSPREEIIADLKKIMIKQLLYFYQRTGHKPRRLIFYRDGVSEGQLAQVIHYELFAIKEAIAELEGTKKCMVPITFFVVQKRHHIRLFPTDMRNSDDRNFNVQAGTIVDSEITHPTQIDFYLVSHASIQGTARPTKYRCIWNENGMHEDEIEELTYYLCHLFARCTRSVSYPAPTYYAHLAAFRARALIHNVDLDLTNLQTEQNNKLNLQLNEDSPMFFV</sequence>
<dbReference type="PROSITE" id="PS50822">
    <property type="entry name" value="PIWI"/>
    <property type="match status" value="1"/>
</dbReference>
<evidence type="ECO:0000259" key="2">
    <source>
        <dbReference type="PROSITE" id="PS50821"/>
    </source>
</evidence>
<dbReference type="InterPro" id="IPR003165">
    <property type="entry name" value="Piwi"/>
</dbReference>
<dbReference type="GO" id="GO:0003723">
    <property type="term" value="F:RNA binding"/>
    <property type="evidence" value="ECO:0007669"/>
    <property type="project" value="InterPro"/>
</dbReference>
<feature type="region of interest" description="Disordered" evidence="1">
    <location>
        <begin position="195"/>
        <end position="683"/>
    </location>
</feature>
<dbReference type="CDD" id="cd02846">
    <property type="entry name" value="PAZ_argonaute_like"/>
    <property type="match status" value="1"/>
</dbReference>
<dbReference type="Pfam" id="PF02170">
    <property type="entry name" value="PAZ"/>
    <property type="match status" value="1"/>
</dbReference>
<feature type="compositionally biased region" description="Low complexity" evidence="1">
    <location>
        <begin position="52"/>
        <end position="117"/>
    </location>
</feature>
<dbReference type="SUPFAM" id="SSF53098">
    <property type="entry name" value="Ribonuclease H-like"/>
    <property type="match status" value="1"/>
</dbReference>
<dbReference type="InterPro" id="IPR014811">
    <property type="entry name" value="ArgoL1"/>
</dbReference>
<feature type="region of interest" description="Disordered" evidence="1">
    <location>
        <begin position="1"/>
        <end position="182"/>
    </location>
</feature>
<feature type="compositionally biased region" description="Low complexity" evidence="1">
    <location>
        <begin position="643"/>
        <end position="681"/>
    </location>
</feature>
<gene>
    <name evidence="4" type="ORF">QLX08_007657</name>
</gene>
<feature type="compositionally biased region" description="Low complexity" evidence="1">
    <location>
        <begin position="221"/>
        <end position="240"/>
    </location>
</feature>
<feature type="compositionally biased region" description="Low complexity" evidence="1">
    <location>
        <begin position="499"/>
        <end position="548"/>
    </location>
</feature>
<proteinExistence type="predicted"/>
<feature type="compositionally biased region" description="Basic residues" evidence="1">
    <location>
        <begin position="1"/>
        <end position="12"/>
    </location>
</feature>
<evidence type="ECO:0000313" key="5">
    <source>
        <dbReference type="Proteomes" id="UP001432146"/>
    </source>
</evidence>
<feature type="compositionally biased region" description="Polar residues" evidence="1">
    <location>
        <begin position="144"/>
        <end position="158"/>
    </location>
</feature>
<feature type="compositionally biased region" description="Low complexity" evidence="1">
    <location>
        <begin position="247"/>
        <end position="275"/>
    </location>
</feature>
<dbReference type="PROSITE" id="PS50821">
    <property type="entry name" value="PAZ"/>
    <property type="match status" value="1"/>
</dbReference>
<dbReference type="Gene3D" id="2.170.260.10">
    <property type="entry name" value="paz domain"/>
    <property type="match status" value="1"/>
</dbReference>
<dbReference type="Gene3D" id="3.40.50.2300">
    <property type="match status" value="1"/>
</dbReference>
<dbReference type="InterPro" id="IPR032472">
    <property type="entry name" value="ArgoL2"/>
</dbReference>
<evidence type="ECO:0008006" key="6">
    <source>
        <dbReference type="Google" id="ProtNLM"/>
    </source>
</evidence>
<feature type="compositionally biased region" description="Polar residues" evidence="1">
    <location>
        <begin position="118"/>
        <end position="137"/>
    </location>
</feature>
<organism evidence="4 5">
    <name type="scientific">Tetragonisca angustula</name>
    <dbReference type="NCBI Taxonomy" id="166442"/>
    <lineage>
        <taxon>Eukaryota</taxon>
        <taxon>Metazoa</taxon>
        <taxon>Ecdysozoa</taxon>
        <taxon>Arthropoda</taxon>
        <taxon>Hexapoda</taxon>
        <taxon>Insecta</taxon>
        <taxon>Pterygota</taxon>
        <taxon>Neoptera</taxon>
        <taxon>Endopterygota</taxon>
        <taxon>Hymenoptera</taxon>
        <taxon>Apocrita</taxon>
        <taxon>Aculeata</taxon>
        <taxon>Apoidea</taxon>
        <taxon>Anthophila</taxon>
        <taxon>Apidae</taxon>
        <taxon>Tetragonisca</taxon>
    </lineage>
</organism>
<feature type="compositionally biased region" description="Low complexity" evidence="1">
    <location>
        <begin position="409"/>
        <end position="465"/>
    </location>
</feature>
<dbReference type="InterPro" id="IPR032474">
    <property type="entry name" value="Argonaute_N"/>
</dbReference>
<dbReference type="InterPro" id="IPR045246">
    <property type="entry name" value="Piwi_ago-like"/>
</dbReference>
<dbReference type="Pfam" id="PF16488">
    <property type="entry name" value="ArgoL2"/>
    <property type="match status" value="1"/>
</dbReference>
<protein>
    <recommendedName>
        <fullName evidence="6">Protein argonaute-2</fullName>
    </recommendedName>
</protein>
<dbReference type="SMART" id="SM00949">
    <property type="entry name" value="PAZ"/>
    <property type="match status" value="1"/>
</dbReference>
<dbReference type="InterPro" id="IPR036085">
    <property type="entry name" value="PAZ_dom_sf"/>
</dbReference>
<feature type="compositionally biased region" description="Low complexity" evidence="1">
    <location>
        <begin position="196"/>
        <end position="210"/>
    </location>
</feature>
<feature type="compositionally biased region" description="Low complexity" evidence="1">
    <location>
        <begin position="283"/>
        <end position="395"/>
    </location>
</feature>
<dbReference type="InterPro" id="IPR036397">
    <property type="entry name" value="RNaseH_sf"/>
</dbReference>
<comment type="caution">
    <text evidence="4">The sequence shown here is derived from an EMBL/GenBank/DDBJ whole genome shotgun (WGS) entry which is preliminary data.</text>
</comment>
<dbReference type="CDD" id="cd04657">
    <property type="entry name" value="Piwi_ago-like"/>
    <property type="match status" value="1"/>
</dbReference>
<feature type="compositionally biased region" description="Low complexity" evidence="1">
    <location>
        <begin position="589"/>
        <end position="609"/>
    </location>
</feature>
<dbReference type="Pfam" id="PF02171">
    <property type="entry name" value="Piwi"/>
    <property type="match status" value="1"/>
</dbReference>
<feature type="compositionally biased region" description="Low complexity" evidence="1">
    <location>
        <begin position="472"/>
        <end position="492"/>
    </location>
</feature>
<dbReference type="Gene3D" id="3.30.420.10">
    <property type="entry name" value="Ribonuclease H-like superfamily/Ribonuclease H"/>
    <property type="match status" value="1"/>
</dbReference>
<name>A0AAW0ZRH3_9HYME</name>
<feature type="compositionally biased region" description="Low complexity" evidence="1">
    <location>
        <begin position="562"/>
        <end position="582"/>
    </location>
</feature>
<dbReference type="SUPFAM" id="SSF101690">
    <property type="entry name" value="PAZ domain"/>
    <property type="match status" value="1"/>
</dbReference>
<feature type="compositionally biased region" description="Low complexity" evidence="1">
    <location>
        <begin position="159"/>
        <end position="169"/>
    </location>
</feature>
<dbReference type="InterPro" id="IPR012337">
    <property type="entry name" value="RNaseH-like_sf"/>
</dbReference>
<keyword evidence="5" id="KW-1185">Reference proteome</keyword>
<accession>A0AAW0ZRH3</accession>
<feature type="compositionally biased region" description="Polar residues" evidence="1">
    <location>
        <begin position="211"/>
        <end position="220"/>
    </location>
</feature>
<feature type="compositionally biased region" description="Polar residues" evidence="1">
    <location>
        <begin position="549"/>
        <end position="561"/>
    </location>
</feature>
<dbReference type="Pfam" id="PF08699">
    <property type="entry name" value="ArgoL1"/>
    <property type="match status" value="1"/>
</dbReference>
<dbReference type="SMART" id="SM01163">
    <property type="entry name" value="DUF1785"/>
    <property type="match status" value="1"/>
</dbReference>
<dbReference type="PANTHER" id="PTHR22891">
    <property type="entry name" value="EUKARYOTIC TRANSLATION INITIATION FACTOR 2C"/>
    <property type="match status" value="1"/>
</dbReference>
<feature type="domain" description="Piwi" evidence="3">
    <location>
        <begin position="1271"/>
        <end position="1550"/>
    </location>
</feature>
<feature type="compositionally biased region" description="Basic and acidic residues" evidence="1">
    <location>
        <begin position="31"/>
        <end position="46"/>
    </location>
</feature>
<feature type="domain" description="PAZ" evidence="2">
    <location>
        <begin position="980"/>
        <end position="1079"/>
    </location>
</feature>
<evidence type="ECO:0000256" key="1">
    <source>
        <dbReference type="SAM" id="MobiDB-lite"/>
    </source>
</evidence>